<evidence type="ECO:0000259" key="1">
    <source>
        <dbReference type="Pfam" id="PF02368"/>
    </source>
</evidence>
<dbReference type="Gene3D" id="2.60.40.1080">
    <property type="match status" value="1"/>
</dbReference>
<dbReference type="Proteomes" id="UP001203607">
    <property type="component" value="Unassembled WGS sequence"/>
</dbReference>
<evidence type="ECO:0000313" key="2">
    <source>
        <dbReference type="EMBL" id="MCL6273113.1"/>
    </source>
</evidence>
<organism evidence="2 3">
    <name type="scientific">Flagellimonas spongiicola</name>
    <dbReference type="NCBI Taxonomy" id="2942208"/>
    <lineage>
        <taxon>Bacteria</taxon>
        <taxon>Pseudomonadati</taxon>
        <taxon>Bacteroidota</taxon>
        <taxon>Flavobacteriia</taxon>
        <taxon>Flavobacteriales</taxon>
        <taxon>Flavobacteriaceae</taxon>
        <taxon>Flagellimonas</taxon>
    </lineage>
</organism>
<dbReference type="InterPro" id="IPR003343">
    <property type="entry name" value="Big_2"/>
</dbReference>
<dbReference type="Pfam" id="PF02368">
    <property type="entry name" value="Big_2"/>
    <property type="match status" value="1"/>
</dbReference>
<protein>
    <submittedName>
        <fullName evidence="2">Ig-like domain-containing protein</fullName>
    </submittedName>
</protein>
<reference evidence="2 3" key="1">
    <citation type="submission" date="2022-05" db="EMBL/GenBank/DDBJ databases">
        <authorList>
            <person name="Park J.-S."/>
        </authorList>
    </citation>
    <scope>NUCLEOTIDE SEQUENCE [LARGE SCALE GENOMIC DNA]</scope>
    <source>
        <strain evidence="2 3">2012CJ35-5</strain>
    </source>
</reference>
<dbReference type="SUPFAM" id="SSF63825">
    <property type="entry name" value="YWTD domain"/>
    <property type="match status" value="1"/>
</dbReference>
<dbReference type="Gene3D" id="2.120.10.30">
    <property type="entry name" value="TolB, C-terminal domain"/>
    <property type="match status" value="1"/>
</dbReference>
<dbReference type="PANTHER" id="PTHR24104">
    <property type="entry name" value="E3 UBIQUITIN-PROTEIN LIGASE NHLRC1-RELATED"/>
    <property type="match status" value="1"/>
</dbReference>
<gene>
    <name evidence="2" type="ORF">M3P19_03780</name>
</gene>
<accession>A0ABT0PNY9</accession>
<feature type="domain" description="BIG2" evidence="1">
    <location>
        <begin position="61"/>
        <end position="119"/>
    </location>
</feature>
<sequence>MNAPSIIQSKKVITYLLFALIFSCGSSDGSSDDTPAPTPALTSLQITSSNGNQLDLSGTNSTTLNVTGKDQFGATIPIAGSISWSSNNSNATVTNSGVVTGKNTGNSTITASSGGVSSTYAITIINSSSQSGTFVYVSDAASFNTGPWQILRYDENGQNGTVFIDENLAWPQDILFMETDEEVLISNLNSGEITKYNASTGAPTGNFASGIGGPTRMKIGADNLLYVLQWAGNGFVLRYQLDGTFVDEFTDVAISRSIGLAWDSSGNLYVSSFGDKTVRKFDPEGNDLGLFISAGLAGPTDIWFDEKNNLFVNDWSGNKVVQFNAAGEYVTDFVASGLNQPEGVDFFPNGDILIGSGGTSEIKMYGANGVFIKDFVTAGAAGLKQPNAVRIRQID</sequence>
<dbReference type="EMBL" id="JAMFMA010000001">
    <property type="protein sequence ID" value="MCL6273113.1"/>
    <property type="molecule type" value="Genomic_DNA"/>
</dbReference>
<proteinExistence type="predicted"/>
<name>A0ABT0PNY9_9FLAO</name>
<comment type="caution">
    <text evidence="2">The sequence shown here is derived from an EMBL/GenBank/DDBJ whole genome shotgun (WGS) entry which is preliminary data.</text>
</comment>
<dbReference type="RefSeq" id="WP_249656287.1">
    <property type="nucleotide sequence ID" value="NZ_JAMFMA010000001.1"/>
</dbReference>
<evidence type="ECO:0000313" key="3">
    <source>
        <dbReference type="Proteomes" id="UP001203607"/>
    </source>
</evidence>
<keyword evidence="3" id="KW-1185">Reference proteome</keyword>
<dbReference type="PANTHER" id="PTHR24104:SF25">
    <property type="entry name" value="PROTEIN LIN-41"/>
    <property type="match status" value="1"/>
</dbReference>
<dbReference type="InterPro" id="IPR011042">
    <property type="entry name" value="6-blade_b-propeller_TolB-like"/>
</dbReference>
<dbReference type="InterPro" id="IPR050952">
    <property type="entry name" value="TRIM-NHL_E3_ligases"/>
</dbReference>